<evidence type="ECO:0000259" key="1">
    <source>
        <dbReference type="PROSITE" id="PS51819"/>
    </source>
</evidence>
<dbReference type="RefSeq" id="WP_379568438.1">
    <property type="nucleotide sequence ID" value="NZ_JBHSQK010000059.1"/>
</dbReference>
<gene>
    <name evidence="2" type="ORF">ACFQH9_22020</name>
</gene>
<proteinExistence type="predicted"/>
<dbReference type="Proteomes" id="UP001596119">
    <property type="component" value="Unassembled WGS sequence"/>
</dbReference>
<comment type="caution">
    <text evidence="2">The sequence shown here is derived from an EMBL/GenBank/DDBJ whole genome shotgun (WGS) entry which is preliminary data.</text>
</comment>
<dbReference type="CDD" id="cd08351">
    <property type="entry name" value="ChaP_like"/>
    <property type="match status" value="1"/>
</dbReference>
<dbReference type="EMBL" id="JBHSQK010000059">
    <property type="protein sequence ID" value="MFC5950947.1"/>
    <property type="molecule type" value="Genomic_DNA"/>
</dbReference>
<dbReference type="InterPro" id="IPR037523">
    <property type="entry name" value="VOC_core"/>
</dbReference>
<evidence type="ECO:0000313" key="2">
    <source>
        <dbReference type="EMBL" id="MFC5950947.1"/>
    </source>
</evidence>
<dbReference type="SUPFAM" id="SSF54593">
    <property type="entry name" value="Glyoxalase/Bleomycin resistance protein/Dihydroxybiphenyl dioxygenase"/>
    <property type="match status" value="1"/>
</dbReference>
<evidence type="ECO:0000313" key="3">
    <source>
        <dbReference type="Proteomes" id="UP001596119"/>
    </source>
</evidence>
<name>A0ABW1IBI0_9PSEU</name>
<dbReference type="InterPro" id="IPR029068">
    <property type="entry name" value="Glyas_Bleomycin-R_OHBP_Dase"/>
</dbReference>
<reference evidence="3" key="1">
    <citation type="journal article" date="2019" name="Int. J. Syst. Evol. Microbiol.">
        <title>The Global Catalogue of Microorganisms (GCM) 10K type strain sequencing project: providing services to taxonomists for standard genome sequencing and annotation.</title>
        <authorList>
            <consortium name="The Broad Institute Genomics Platform"/>
            <consortium name="The Broad Institute Genome Sequencing Center for Infectious Disease"/>
            <person name="Wu L."/>
            <person name="Ma J."/>
        </authorList>
    </citation>
    <scope>NUCLEOTIDE SEQUENCE [LARGE SCALE GENOMIC DNA]</scope>
    <source>
        <strain evidence="3">CGMCC 4.7397</strain>
    </source>
</reference>
<accession>A0ABW1IBI0</accession>
<keyword evidence="3" id="KW-1185">Reference proteome</keyword>
<organism evidence="2 3">
    <name type="scientific">Pseudonocardia lutea</name>
    <dbReference type="NCBI Taxonomy" id="2172015"/>
    <lineage>
        <taxon>Bacteria</taxon>
        <taxon>Bacillati</taxon>
        <taxon>Actinomycetota</taxon>
        <taxon>Actinomycetes</taxon>
        <taxon>Pseudonocardiales</taxon>
        <taxon>Pseudonocardiaceae</taxon>
        <taxon>Pseudonocardia</taxon>
    </lineage>
</organism>
<dbReference type="PROSITE" id="PS51819">
    <property type="entry name" value="VOC"/>
    <property type="match status" value="1"/>
</dbReference>
<protein>
    <submittedName>
        <fullName evidence="2">VOC family protein</fullName>
    </submittedName>
</protein>
<dbReference type="Gene3D" id="3.10.180.10">
    <property type="entry name" value="2,3-Dihydroxybiphenyl 1,2-Dioxygenase, domain 1"/>
    <property type="match status" value="1"/>
</dbReference>
<feature type="domain" description="VOC" evidence="1">
    <location>
        <begin position="4"/>
        <end position="120"/>
    </location>
</feature>
<sequence length="123" mass="13536">MTVELDHLIVHADDARASATFLAGILGVEVGPEQGPFTPVPLANQVTLQFMTDQNVRPQHCAFVMDAHEFDAAMDRIGLSRVTYWADPFQQRANEIHEGPDGRKAYFLDPSGHLMEILAPPPG</sequence>